<dbReference type="AlphaFoldDB" id="A0AAV4DFV5"/>
<name>A0AAV4DFV5_9GAST</name>
<comment type="caution">
    <text evidence="1">The sequence shown here is derived from an EMBL/GenBank/DDBJ whole genome shotgun (WGS) entry which is preliminary data.</text>
</comment>
<dbReference type="Proteomes" id="UP000735302">
    <property type="component" value="Unassembled WGS sequence"/>
</dbReference>
<gene>
    <name evidence="1" type="ORF">PoB_006949000</name>
</gene>
<evidence type="ECO:0000313" key="2">
    <source>
        <dbReference type="Proteomes" id="UP000735302"/>
    </source>
</evidence>
<proteinExistence type="predicted"/>
<protein>
    <submittedName>
        <fullName evidence="1">Uncharacterized protein</fullName>
    </submittedName>
</protein>
<dbReference type="EMBL" id="BLXT01007841">
    <property type="protein sequence ID" value="GFO42985.1"/>
    <property type="molecule type" value="Genomic_DNA"/>
</dbReference>
<evidence type="ECO:0000313" key="1">
    <source>
        <dbReference type="EMBL" id="GFO42985.1"/>
    </source>
</evidence>
<sequence>MTFRAYSKIVEALGTLGSLEKFTTPGRDGDVACDREVETYQGLSQFTQGCNNYSYNQLKDSVGYKFNDDQFLTGY</sequence>
<reference evidence="1 2" key="1">
    <citation type="journal article" date="2021" name="Elife">
        <title>Chloroplast acquisition without the gene transfer in kleptoplastic sea slugs, Plakobranchus ocellatus.</title>
        <authorList>
            <person name="Maeda T."/>
            <person name="Takahashi S."/>
            <person name="Yoshida T."/>
            <person name="Shimamura S."/>
            <person name="Takaki Y."/>
            <person name="Nagai Y."/>
            <person name="Toyoda A."/>
            <person name="Suzuki Y."/>
            <person name="Arimoto A."/>
            <person name="Ishii H."/>
            <person name="Satoh N."/>
            <person name="Nishiyama T."/>
            <person name="Hasebe M."/>
            <person name="Maruyama T."/>
            <person name="Minagawa J."/>
            <person name="Obokata J."/>
            <person name="Shigenobu S."/>
        </authorList>
    </citation>
    <scope>NUCLEOTIDE SEQUENCE [LARGE SCALE GENOMIC DNA]</scope>
</reference>
<keyword evidence="2" id="KW-1185">Reference proteome</keyword>
<organism evidence="1 2">
    <name type="scientific">Plakobranchus ocellatus</name>
    <dbReference type="NCBI Taxonomy" id="259542"/>
    <lineage>
        <taxon>Eukaryota</taxon>
        <taxon>Metazoa</taxon>
        <taxon>Spiralia</taxon>
        <taxon>Lophotrochozoa</taxon>
        <taxon>Mollusca</taxon>
        <taxon>Gastropoda</taxon>
        <taxon>Heterobranchia</taxon>
        <taxon>Euthyneura</taxon>
        <taxon>Panpulmonata</taxon>
        <taxon>Sacoglossa</taxon>
        <taxon>Placobranchoidea</taxon>
        <taxon>Plakobranchidae</taxon>
        <taxon>Plakobranchus</taxon>
    </lineage>
</organism>
<accession>A0AAV4DFV5</accession>